<keyword evidence="3" id="KW-1185">Reference proteome</keyword>
<name>A0A314YYZ1_PRUYE</name>
<feature type="region of interest" description="Disordered" evidence="1">
    <location>
        <begin position="1"/>
        <end position="34"/>
    </location>
</feature>
<dbReference type="STRING" id="2094558.A0A314YYZ1"/>
<dbReference type="EMBL" id="PJQY01000557">
    <property type="protein sequence ID" value="PQQ09981.1"/>
    <property type="molecule type" value="Genomic_DNA"/>
</dbReference>
<evidence type="ECO:0000313" key="2">
    <source>
        <dbReference type="EMBL" id="PQQ09981.1"/>
    </source>
</evidence>
<gene>
    <name evidence="2" type="ORF">Pyn_03407</name>
</gene>
<reference evidence="2 3" key="1">
    <citation type="submission" date="2018-02" db="EMBL/GenBank/DDBJ databases">
        <title>Draft genome of wild Prunus yedoensis var. nudiflora.</title>
        <authorList>
            <person name="Baek S."/>
            <person name="Kim J.-H."/>
            <person name="Choi K."/>
            <person name="Kim G.-B."/>
            <person name="Cho A."/>
            <person name="Jang H."/>
            <person name="Shin C.-H."/>
            <person name="Yu H.-J."/>
            <person name="Mun J.-H."/>
        </authorList>
    </citation>
    <scope>NUCLEOTIDE SEQUENCE [LARGE SCALE GENOMIC DNA]</scope>
    <source>
        <strain evidence="3">cv. Jeju island</strain>
        <tissue evidence="2">Leaf</tissue>
    </source>
</reference>
<feature type="compositionally biased region" description="Basic and acidic residues" evidence="1">
    <location>
        <begin position="10"/>
        <end position="22"/>
    </location>
</feature>
<dbReference type="AlphaFoldDB" id="A0A314YYZ1"/>
<protein>
    <submittedName>
        <fullName evidence="2">Uncharacterized protein</fullName>
    </submittedName>
</protein>
<comment type="caution">
    <text evidence="2">The sequence shown here is derived from an EMBL/GenBank/DDBJ whole genome shotgun (WGS) entry which is preliminary data.</text>
</comment>
<proteinExistence type="predicted"/>
<accession>A0A314YYZ1</accession>
<sequence length="151" mass="16447">MDFTAYPRHSGRDAWETTRTSERVPGNQNSNDTGKFLQHPWQSNSEITPSGLYLQGPPVGQPITHAGTSKPLRGVSREMPVAAQTRCFLILVSVKYRSLLLVLSTPVCLSCLNRAAGGSNKWNLDTPGALTPAVSIFTGHFKIGPLVLQFI</sequence>
<evidence type="ECO:0000313" key="3">
    <source>
        <dbReference type="Proteomes" id="UP000250321"/>
    </source>
</evidence>
<evidence type="ECO:0000256" key="1">
    <source>
        <dbReference type="SAM" id="MobiDB-lite"/>
    </source>
</evidence>
<dbReference type="Proteomes" id="UP000250321">
    <property type="component" value="Unassembled WGS sequence"/>
</dbReference>
<organism evidence="2 3">
    <name type="scientific">Prunus yedoensis var. nudiflora</name>
    <dbReference type="NCBI Taxonomy" id="2094558"/>
    <lineage>
        <taxon>Eukaryota</taxon>
        <taxon>Viridiplantae</taxon>
        <taxon>Streptophyta</taxon>
        <taxon>Embryophyta</taxon>
        <taxon>Tracheophyta</taxon>
        <taxon>Spermatophyta</taxon>
        <taxon>Magnoliopsida</taxon>
        <taxon>eudicotyledons</taxon>
        <taxon>Gunneridae</taxon>
        <taxon>Pentapetalae</taxon>
        <taxon>rosids</taxon>
        <taxon>fabids</taxon>
        <taxon>Rosales</taxon>
        <taxon>Rosaceae</taxon>
        <taxon>Amygdaloideae</taxon>
        <taxon>Amygdaleae</taxon>
        <taxon>Prunus</taxon>
    </lineage>
</organism>